<reference evidence="2" key="1">
    <citation type="submission" date="2020-11" db="EMBL/GenBank/DDBJ databases">
        <title>Novosphingobium aureum sp. nov., a marine bacterium isolated from sediment of a salt flat.</title>
        <authorList>
            <person name="Yoo Y."/>
            <person name="Kim J.-J."/>
        </authorList>
    </citation>
    <scope>NUCLEOTIDE SEQUENCE</scope>
    <source>
        <strain evidence="2">YJ-S2-02</strain>
    </source>
</reference>
<proteinExistence type="predicted"/>
<protein>
    <submittedName>
        <fullName evidence="2">Nucleotidyltransferase domain-containing protein</fullName>
    </submittedName>
</protein>
<sequence length="317" mass="35460">MTLSQAAADVFAATSSRSETDLAKMRIVAQEVIGDNQQLIVGVNGSYARREATSGSDIDLFVLYRKDAIADAINAQKTLRTRLQEAGFKMPADGGVFEAPLSVSFLSQTIGGMEDKNEFITRRMLLLLEGEWLYNESGFNDARVRLLTQYVAPNIRADQICMFLLNDIIRYWRTICVDFEYKVQSDNKPREIRLIKLRFSRMLLFFAGVMAVGATRGLERDAKIAKLSELLALPAYERLTMLAGDKASPALELYAGFLHALDDPKVREALSQPQSAEAESEEYQRLRAQAQQFRGSLLTLLKKHFGTDSPTVTALML</sequence>
<name>A0A931MN97_9SPHN</name>
<dbReference type="SUPFAM" id="SSF81301">
    <property type="entry name" value="Nucleotidyltransferase"/>
    <property type="match status" value="1"/>
</dbReference>
<accession>A0A931MN97</accession>
<evidence type="ECO:0000313" key="2">
    <source>
        <dbReference type="EMBL" id="MBH0115150.1"/>
    </source>
</evidence>
<feature type="domain" description="Polymerase nucleotidyl transferase" evidence="1">
    <location>
        <begin position="41"/>
        <end position="67"/>
    </location>
</feature>
<evidence type="ECO:0000259" key="1">
    <source>
        <dbReference type="Pfam" id="PF01909"/>
    </source>
</evidence>
<dbReference type="Proteomes" id="UP000617634">
    <property type="component" value="Unassembled WGS sequence"/>
</dbReference>
<dbReference type="InterPro" id="IPR043519">
    <property type="entry name" value="NT_sf"/>
</dbReference>
<gene>
    <name evidence="2" type="ORF">I5E68_19590</name>
</gene>
<dbReference type="AlphaFoldDB" id="A0A931MN97"/>
<organism evidence="2 3">
    <name type="scientific">Novosphingobium aureum</name>
    <dbReference type="NCBI Taxonomy" id="2792964"/>
    <lineage>
        <taxon>Bacteria</taxon>
        <taxon>Pseudomonadati</taxon>
        <taxon>Pseudomonadota</taxon>
        <taxon>Alphaproteobacteria</taxon>
        <taxon>Sphingomonadales</taxon>
        <taxon>Sphingomonadaceae</taxon>
        <taxon>Novosphingobium</taxon>
    </lineage>
</organism>
<dbReference type="Gene3D" id="3.30.460.10">
    <property type="entry name" value="Beta Polymerase, domain 2"/>
    <property type="match status" value="1"/>
</dbReference>
<dbReference type="Pfam" id="PF01909">
    <property type="entry name" value="NTP_transf_2"/>
    <property type="match status" value="1"/>
</dbReference>
<comment type="caution">
    <text evidence="2">The sequence shown here is derived from an EMBL/GenBank/DDBJ whole genome shotgun (WGS) entry which is preliminary data.</text>
</comment>
<evidence type="ECO:0000313" key="3">
    <source>
        <dbReference type="Proteomes" id="UP000617634"/>
    </source>
</evidence>
<dbReference type="GO" id="GO:0016779">
    <property type="term" value="F:nucleotidyltransferase activity"/>
    <property type="evidence" value="ECO:0007669"/>
    <property type="project" value="InterPro"/>
</dbReference>
<dbReference type="RefSeq" id="WP_197167356.1">
    <property type="nucleotide sequence ID" value="NZ_JADZGI010000010.1"/>
</dbReference>
<dbReference type="InterPro" id="IPR002934">
    <property type="entry name" value="Polymerase_NTP_transf_dom"/>
</dbReference>
<keyword evidence="3" id="KW-1185">Reference proteome</keyword>
<dbReference type="CDD" id="cd05403">
    <property type="entry name" value="NT_KNTase_like"/>
    <property type="match status" value="1"/>
</dbReference>
<dbReference type="EMBL" id="JADZGI010000010">
    <property type="protein sequence ID" value="MBH0115150.1"/>
    <property type="molecule type" value="Genomic_DNA"/>
</dbReference>